<evidence type="ECO:0000256" key="14">
    <source>
        <dbReference type="ARBA" id="ARBA00023203"/>
    </source>
</evidence>
<keyword evidence="7 16" id="KW-0547">Nucleotide-binding</keyword>
<evidence type="ECO:0000256" key="15">
    <source>
        <dbReference type="ARBA" id="ARBA00049510"/>
    </source>
</evidence>
<dbReference type="Proteomes" id="UP001447188">
    <property type="component" value="Unassembled WGS sequence"/>
</dbReference>
<keyword evidence="8 16" id="KW-0067">ATP-binding</keyword>
<feature type="domain" description="Myosin motor" evidence="20">
    <location>
        <begin position="1"/>
        <end position="756"/>
    </location>
</feature>
<dbReference type="Gene3D" id="3.10.120.10">
    <property type="entry name" value="Cytochrome b5-like heme/steroid binding domain"/>
    <property type="match status" value="1"/>
</dbReference>
<gene>
    <name evidence="22" type="ORF">Q9L58_009779</name>
</gene>
<protein>
    <recommendedName>
        <fullName evidence="2">chitin synthase</fullName>
        <ecNumber evidence="2">2.4.1.16</ecNumber>
    </recommendedName>
</protein>
<dbReference type="Gene3D" id="1.20.58.530">
    <property type="match status" value="1"/>
</dbReference>
<feature type="transmembrane region" description="Helical" evidence="18">
    <location>
        <begin position="886"/>
        <end position="905"/>
    </location>
</feature>
<feature type="binding site" evidence="16">
    <location>
        <begin position="87"/>
        <end position="94"/>
    </location>
    <ligand>
        <name>ATP</name>
        <dbReference type="ChEBI" id="CHEBI:30616"/>
    </ligand>
</feature>
<dbReference type="SUPFAM" id="SSF53448">
    <property type="entry name" value="Nucleotide-diphospho-sugar transferases"/>
    <property type="match status" value="1"/>
</dbReference>
<feature type="transmembrane region" description="Helical" evidence="18">
    <location>
        <begin position="1592"/>
        <end position="1612"/>
    </location>
</feature>
<dbReference type="EMBL" id="JBBBZM010000260">
    <property type="protein sequence ID" value="KAL0631349.1"/>
    <property type="molecule type" value="Genomic_DNA"/>
</dbReference>
<dbReference type="SMART" id="SM01117">
    <property type="entry name" value="Cyt-b5"/>
    <property type="match status" value="2"/>
</dbReference>
<dbReference type="EC" id="2.4.1.16" evidence="2"/>
<feature type="transmembrane region" description="Helical" evidence="18">
    <location>
        <begin position="1194"/>
        <end position="1216"/>
    </location>
</feature>
<feature type="region of interest" description="Disordered" evidence="17">
    <location>
        <begin position="596"/>
        <end position="625"/>
    </location>
</feature>
<organism evidence="22 23">
    <name type="scientific">Discina gigas</name>
    <dbReference type="NCBI Taxonomy" id="1032678"/>
    <lineage>
        <taxon>Eukaryota</taxon>
        <taxon>Fungi</taxon>
        <taxon>Dikarya</taxon>
        <taxon>Ascomycota</taxon>
        <taxon>Pezizomycotina</taxon>
        <taxon>Pezizomycetes</taxon>
        <taxon>Pezizales</taxon>
        <taxon>Discinaceae</taxon>
        <taxon>Discina</taxon>
    </lineage>
</organism>
<comment type="caution">
    <text evidence="16">Lacks conserved residue(s) required for the propagation of feature annotation.</text>
</comment>
<sequence>MAQQTPQSQPSLPSLPAHLQSDTHITAHLASRFHLALPTATISSHAIVALNTYTSPDVASVELEALAARMWRRLGGRGENQAVLFLGESGSGKTTLRSHLLSHLLSFTSTPFSQKISLFTFLFDSLTTTKSLTTPTASKAGLFLELQYDNASQTLIGGKLLDHRLERSRVAGVPTGERNFHILYYLLAGTSDAEKSHLGLNTHATAAAGNRHSSGDMRNGGAQKRWRYLGHPTQLKVGINDSEGFSHFKTALRKLEFPRQEIAEVCQMLATILHIGQLDFSNSHSMAKGEDSGAMEGGDAVVVVKNKEVLGVIAAFLGVSQEAMENSLSYKTKTLNRERVTVMLDARGARAHADELARTLYSLLVAWIIESVNEKLCAVEDAVANTISIIDFPGFSQVSSTGSTLDQLLSNSATESLYNFCLQSFFDRRAEQLESEEVGVTATSYFDNSDAVRGLLKHGNGLLSILDDQTKRGKTDIQFLESLKKRFDSKNNAAITIGTASSIAPGANFNSAANSFTIKHFAGEVDYPVASLIEENGEVISGDLMNLFRGTTSDFVTDLFTSKAVTTMQHPREKTAIMQGQISSRPLRMPSVMRKKGERPNIRGVSGDSKSPMLDSPESTVSSPDQGAAAQFVSALDTVTRSLTGTNTNPYFVFCLKPNDRRIANQFDSKCVRTQIRTFGIAEISQRVRNADFSVFLPFGEFLGLAEAESIIVGSEKEKAELVVEEKNWPMNESRVGATGVFLSERCWTEIAHISEHGGVRRSPSGAGFLADGDDGGSTPITPVGETARGSGGLFGGSDSRVRLIPSHGTPSPGGLGTHIYGTGDPGKGGYFTKSDDLRSEAAASAFHSGDMFKNFDTREQMAEKGAAAREQEIEELPVSRGRKRWMFMVWSLTWFVPDFALRWVGGMKRKDIQVAWREKLAINFMIWFMCLMSVFFLIFFPQLVCPTQHVFTLEELASHDGGVNHNSEVAYIAIRGIVFDLTAYAPTHYPVLVQQKEILAYGGRDATPLFPVQVSALCNGVNGTVSPYVTVDFTGTNATADRGIDKHAIYHDFRAFRNDSRPDWFYEQMISLKSFKKGNVGYSPQYVSTLAEKRNNIAILGDRVYDMTDYNQGGRKIIQPEDKSVEIDVSQIDTDFMSPVIATLFSGLAGQDITKHWNALPLGAQVKSNMKICLDNLFYIGNVDTRNSPKCQFATYLLLAISLMMVSVILFKFFAALQFGRKTMPENLDKFVMCQVPAYTEDEESLRRAIDSLARMKYDDKRKLLVLVCDGMIIGQGNDRPTPRIVLDILGVAENVDPEPLSFESLGEGMKQHNMGKVYSGLFEVQGHIVPFLVIVKVGKPSEVSKPGNRGKRDSQMILMRFLNRVHYNLPMSPLELEMHHQIRNIIGVNPTFYEFLFQIDADTVVAPDSATRMVAAFLADTRIIALCGETALTNAKHSFITMIQVYEYYISHNLAKAFESLFGSVTCLPGCFSMYRIRAAESGKPLFVSKEVVDAYSEIRVDTLHMKNLLHLGEDRYLTTLLLKHHNAYKTKYIFNAHAWTIAPDSWSIFMSQRRRWINSTLHNLMELMPMQQLCGFCCFSMRFVVFLDLLSTIIQPVTVAYIVYLIVMISTSSSAIPMMAFILLAAVYGLQAFIFIFRRKWEMIGWMILYIVAIPVFSFALPLYSFWHMDDFSWGNTRIVTGEKGQKIVISDEGKFDPASIPRKKWEDYQAGLWEAQTLRGQDDTRSEVSGYSYATKSYAPTQSEWGYNRPMSQLEIPVARNQSRMSIAPSEMVSQRGSTFFGAGGEMEMSTLELPSDDAILAEIREILRTADLMTVTKKSIKSELERKFGMSLDARRAYINSATEAILGGNL</sequence>
<dbReference type="SUPFAM" id="SSF55856">
    <property type="entry name" value="Cytochrome b5-like heme/steroid binding domain"/>
    <property type="match status" value="1"/>
</dbReference>
<keyword evidence="4" id="KW-0328">Glycosyltransferase</keyword>
<keyword evidence="14 16" id="KW-0009">Actin-binding</keyword>
<dbReference type="PROSITE" id="PS51456">
    <property type="entry name" value="MYOSIN_MOTOR"/>
    <property type="match status" value="1"/>
</dbReference>
<dbReference type="Pfam" id="PF03142">
    <property type="entry name" value="Chitin_synth_2"/>
    <property type="match status" value="1"/>
</dbReference>
<comment type="catalytic activity">
    <reaction evidence="15">
        <text>[(1-&gt;4)-N-acetyl-beta-D-glucosaminyl](n) + UDP-N-acetyl-alpha-D-glucosamine = [(1-&gt;4)-N-acetyl-beta-D-glucosaminyl](n+1) + UDP + H(+)</text>
        <dbReference type="Rhea" id="RHEA:16637"/>
        <dbReference type="Rhea" id="RHEA-COMP:9593"/>
        <dbReference type="Rhea" id="RHEA-COMP:9595"/>
        <dbReference type="ChEBI" id="CHEBI:15378"/>
        <dbReference type="ChEBI" id="CHEBI:17029"/>
        <dbReference type="ChEBI" id="CHEBI:57705"/>
        <dbReference type="ChEBI" id="CHEBI:58223"/>
        <dbReference type="EC" id="2.4.1.16"/>
    </reaction>
    <physiologicalReaction direction="left-to-right" evidence="15">
        <dbReference type="Rhea" id="RHEA:16638"/>
    </physiologicalReaction>
</comment>
<keyword evidence="12 16" id="KW-0505">Motor protein</keyword>
<evidence type="ECO:0000259" key="19">
    <source>
        <dbReference type="PROSITE" id="PS50255"/>
    </source>
</evidence>
<evidence type="ECO:0000256" key="18">
    <source>
        <dbReference type="SAM" id="Phobius"/>
    </source>
</evidence>
<proteinExistence type="inferred from homology"/>
<evidence type="ECO:0000259" key="20">
    <source>
        <dbReference type="PROSITE" id="PS51456"/>
    </source>
</evidence>
<dbReference type="InterPro" id="IPR014876">
    <property type="entry name" value="DEK_C"/>
</dbReference>
<feature type="domain" description="Cytochrome b5 heme-binding" evidence="19">
    <location>
        <begin position="949"/>
        <end position="1011"/>
    </location>
</feature>
<dbReference type="Pfam" id="PF00173">
    <property type="entry name" value="Cyt-b5"/>
    <property type="match status" value="1"/>
</dbReference>
<evidence type="ECO:0000256" key="3">
    <source>
        <dbReference type="ARBA" id="ARBA00022475"/>
    </source>
</evidence>
<reference evidence="22 23" key="1">
    <citation type="submission" date="2024-02" db="EMBL/GenBank/DDBJ databases">
        <title>Discinaceae phylogenomics.</title>
        <authorList>
            <person name="Dirks A.C."/>
            <person name="James T.Y."/>
        </authorList>
    </citation>
    <scope>NUCLEOTIDE SEQUENCE [LARGE SCALE GENOMIC DNA]</scope>
    <source>
        <strain evidence="22 23">ACD0624</strain>
    </source>
</reference>
<evidence type="ECO:0000256" key="10">
    <source>
        <dbReference type="ARBA" id="ARBA00023123"/>
    </source>
</evidence>
<feature type="transmembrane region" description="Helical" evidence="18">
    <location>
        <begin position="1618"/>
        <end position="1640"/>
    </location>
</feature>
<evidence type="ECO:0000259" key="21">
    <source>
        <dbReference type="PROSITE" id="PS51998"/>
    </source>
</evidence>
<keyword evidence="6 18" id="KW-0812">Transmembrane</keyword>
<dbReference type="PRINTS" id="PR00193">
    <property type="entry name" value="MYOSINHEAVY"/>
</dbReference>
<feature type="transmembrane region" description="Helical" evidence="18">
    <location>
        <begin position="925"/>
        <end position="945"/>
    </location>
</feature>
<dbReference type="InterPro" id="IPR001199">
    <property type="entry name" value="Cyt_B5-like_heme/steroid-bd"/>
</dbReference>
<evidence type="ECO:0000256" key="16">
    <source>
        <dbReference type="PROSITE-ProRule" id="PRU00782"/>
    </source>
</evidence>
<dbReference type="PROSITE" id="PS50255">
    <property type="entry name" value="CYTOCHROME_B5_2"/>
    <property type="match status" value="1"/>
</dbReference>
<name>A0ABR3G5X4_9PEZI</name>
<evidence type="ECO:0000256" key="12">
    <source>
        <dbReference type="ARBA" id="ARBA00023175"/>
    </source>
</evidence>
<keyword evidence="9 18" id="KW-1133">Transmembrane helix</keyword>
<evidence type="ECO:0000256" key="1">
    <source>
        <dbReference type="ARBA" id="ARBA00004651"/>
    </source>
</evidence>
<feature type="domain" description="DEK-C" evidence="21">
    <location>
        <begin position="1798"/>
        <end position="1853"/>
    </location>
</feature>
<keyword evidence="5" id="KW-0808">Transferase</keyword>
<comment type="caution">
    <text evidence="22">The sequence shown here is derived from an EMBL/GenBank/DDBJ whole genome shotgun (WGS) entry which is preliminary data.</text>
</comment>
<dbReference type="Gene3D" id="1.10.10.820">
    <property type="match status" value="1"/>
</dbReference>
<dbReference type="PROSITE" id="PS51998">
    <property type="entry name" value="DEK_C"/>
    <property type="match status" value="1"/>
</dbReference>
<comment type="similarity">
    <text evidence="16">Belongs to the TRAFAC class myosin-kinesin ATPase superfamily. Myosin family.</text>
</comment>
<evidence type="ECO:0000256" key="13">
    <source>
        <dbReference type="ARBA" id="ARBA00023180"/>
    </source>
</evidence>
<dbReference type="SUPFAM" id="SSF52540">
    <property type="entry name" value="P-loop containing nucleoside triphosphate hydrolases"/>
    <property type="match status" value="1"/>
</dbReference>
<evidence type="ECO:0000313" key="23">
    <source>
        <dbReference type="Proteomes" id="UP001447188"/>
    </source>
</evidence>
<evidence type="ECO:0000256" key="8">
    <source>
        <dbReference type="ARBA" id="ARBA00022840"/>
    </source>
</evidence>
<evidence type="ECO:0000256" key="5">
    <source>
        <dbReference type="ARBA" id="ARBA00022679"/>
    </source>
</evidence>
<evidence type="ECO:0000256" key="17">
    <source>
        <dbReference type="SAM" id="MobiDB-lite"/>
    </source>
</evidence>
<dbReference type="SUPFAM" id="SSF109715">
    <property type="entry name" value="DEK C-terminal domain"/>
    <property type="match status" value="1"/>
</dbReference>
<dbReference type="InterPro" id="IPR036961">
    <property type="entry name" value="Kinesin_motor_dom_sf"/>
</dbReference>
<dbReference type="PANTHER" id="PTHR22914:SF45">
    <property type="entry name" value="CHITIN SYNTHASE"/>
    <property type="match status" value="1"/>
</dbReference>
<evidence type="ECO:0000256" key="4">
    <source>
        <dbReference type="ARBA" id="ARBA00022676"/>
    </source>
</evidence>
<dbReference type="Pfam" id="PF08766">
    <property type="entry name" value="DEK_C"/>
    <property type="match status" value="1"/>
</dbReference>
<dbReference type="InterPro" id="IPR036037">
    <property type="entry name" value="MYSc_Myo17"/>
</dbReference>
<keyword evidence="23" id="KW-1185">Reference proteome</keyword>
<evidence type="ECO:0000256" key="9">
    <source>
        <dbReference type="ARBA" id="ARBA00022989"/>
    </source>
</evidence>
<keyword evidence="10 16" id="KW-0518">Myosin</keyword>
<evidence type="ECO:0000313" key="22">
    <source>
        <dbReference type="EMBL" id="KAL0631349.1"/>
    </source>
</evidence>
<evidence type="ECO:0000256" key="11">
    <source>
        <dbReference type="ARBA" id="ARBA00023136"/>
    </source>
</evidence>
<evidence type="ECO:0000256" key="2">
    <source>
        <dbReference type="ARBA" id="ARBA00012543"/>
    </source>
</evidence>
<dbReference type="PANTHER" id="PTHR22914">
    <property type="entry name" value="CHITIN SYNTHASE"/>
    <property type="match status" value="1"/>
</dbReference>
<comment type="subcellular location">
    <subcellularLocation>
        <location evidence="1">Cell membrane</location>
        <topology evidence="1">Multi-pass membrane protein</topology>
    </subcellularLocation>
</comment>
<dbReference type="Gene3D" id="1.10.10.60">
    <property type="entry name" value="Homeodomain-like"/>
    <property type="match status" value="1"/>
</dbReference>
<dbReference type="InterPro" id="IPR001609">
    <property type="entry name" value="Myosin_head_motor_dom-like"/>
</dbReference>
<dbReference type="InterPro" id="IPR027417">
    <property type="entry name" value="P-loop_NTPase"/>
</dbReference>
<dbReference type="InterPro" id="IPR025662">
    <property type="entry name" value="Sigma_54_int_dom_ATP-bd_1"/>
</dbReference>
<dbReference type="PROSITE" id="PS00675">
    <property type="entry name" value="SIGMA54_INTERACT_1"/>
    <property type="match status" value="1"/>
</dbReference>
<dbReference type="Gene3D" id="3.40.850.10">
    <property type="entry name" value="Kinesin motor domain"/>
    <property type="match status" value="1"/>
</dbReference>
<dbReference type="Pfam" id="PF00063">
    <property type="entry name" value="Myosin_head"/>
    <property type="match status" value="1"/>
</dbReference>
<dbReference type="InterPro" id="IPR029044">
    <property type="entry name" value="Nucleotide-diphossugar_trans"/>
</dbReference>
<dbReference type="Gene3D" id="1.20.120.720">
    <property type="entry name" value="Myosin VI head, motor domain, U50 subdomain"/>
    <property type="match status" value="1"/>
</dbReference>
<keyword evidence="11 18" id="KW-0472">Membrane</keyword>
<dbReference type="InterPro" id="IPR036400">
    <property type="entry name" value="Cyt_B5-like_heme/steroid_sf"/>
</dbReference>
<dbReference type="InterPro" id="IPR004835">
    <property type="entry name" value="Chitin_synth"/>
</dbReference>
<keyword evidence="3" id="KW-1003">Cell membrane</keyword>
<evidence type="ECO:0000256" key="6">
    <source>
        <dbReference type="ARBA" id="ARBA00022692"/>
    </source>
</evidence>
<accession>A0ABR3G5X4</accession>
<dbReference type="SMART" id="SM00242">
    <property type="entry name" value="MYSc"/>
    <property type="match status" value="1"/>
</dbReference>
<keyword evidence="13" id="KW-0325">Glycoprotein</keyword>
<dbReference type="CDD" id="cd14879">
    <property type="entry name" value="MYSc_Myo17"/>
    <property type="match status" value="1"/>
</dbReference>
<evidence type="ECO:0000256" key="7">
    <source>
        <dbReference type="ARBA" id="ARBA00022741"/>
    </source>
</evidence>
<feature type="transmembrane region" description="Helical" evidence="18">
    <location>
        <begin position="1647"/>
        <end position="1670"/>
    </location>
</feature>